<sequence length="12" mass="1485">MVRMSFQEGDER</sequence>
<gene>
    <name evidence="1" type="ORF">NYM_LOCUS28579</name>
</gene>
<name>A0A5K1H6P6_9MAGN</name>
<evidence type="ECO:0000313" key="1">
    <source>
        <dbReference type="EMBL" id="VVW83436.1"/>
    </source>
</evidence>
<reference evidence="1" key="1">
    <citation type="submission" date="2019-09" db="EMBL/GenBank/DDBJ databases">
        <authorList>
            <person name="Zhang L."/>
        </authorList>
    </citation>
    <scope>NUCLEOTIDE SEQUENCE</scope>
</reference>
<organism evidence="1">
    <name type="scientific">Nymphaea colorata</name>
    <name type="common">pocket water lily</name>
    <dbReference type="NCBI Taxonomy" id="210225"/>
    <lineage>
        <taxon>Eukaryota</taxon>
        <taxon>Viridiplantae</taxon>
        <taxon>Streptophyta</taxon>
        <taxon>Embryophyta</taxon>
        <taxon>Tracheophyta</taxon>
        <taxon>Spermatophyta</taxon>
        <taxon>Magnoliopsida</taxon>
        <taxon>Nymphaeales</taxon>
        <taxon>Nymphaeaceae</taxon>
        <taxon>Nymphaea</taxon>
    </lineage>
</organism>
<proteinExistence type="predicted"/>
<accession>A0A5K1H6P6</accession>
<dbReference type="EMBL" id="LR721790">
    <property type="protein sequence ID" value="VVW83436.1"/>
    <property type="molecule type" value="Genomic_DNA"/>
</dbReference>
<protein>
    <submittedName>
        <fullName evidence="1">Uncharacterized protein</fullName>
    </submittedName>
</protein>